<reference evidence="7" key="1">
    <citation type="journal article" date="2019" name="Int. J. Syst. Evol. Microbiol.">
        <title>The Global Catalogue of Microorganisms (GCM) 10K type strain sequencing project: providing services to taxonomists for standard genome sequencing and annotation.</title>
        <authorList>
            <consortium name="The Broad Institute Genomics Platform"/>
            <consortium name="The Broad Institute Genome Sequencing Center for Infectious Disease"/>
            <person name="Wu L."/>
            <person name="Ma J."/>
        </authorList>
    </citation>
    <scope>NUCLEOTIDE SEQUENCE [LARGE SCALE GENOMIC DNA]</scope>
    <source>
        <strain evidence="7">CCM 8932</strain>
    </source>
</reference>
<dbReference type="NCBIfam" id="TIGR01509">
    <property type="entry name" value="HAD-SF-IA-v3"/>
    <property type="match status" value="1"/>
</dbReference>
<protein>
    <submittedName>
        <fullName evidence="6">HAD family hydrolase</fullName>
    </submittedName>
</protein>
<keyword evidence="7" id="KW-1185">Reference proteome</keyword>
<dbReference type="GO" id="GO:0016787">
    <property type="term" value="F:hydrolase activity"/>
    <property type="evidence" value="ECO:0007669"/>
    <property type="project" value="UniProtKB-KW"/>
</dbReference>
<evidence type="ECO:0000256" key="5">
    <source>
        <dbReference type="ARBA" id="ARBA00023277"/>
    </source>
</evidence>
<dbReference type="CDD" id="cd07505">
    <property type="entry name" value="HAD_BPGM-like"/>
    <property type="match status" value="1"/>
</dbReference>
<dbReference type="Proteomes" id="UP001596253">
    <property type="component" value="Unassembled WGS sequence"/>
</dbReference>
<dbReference type="InterPro" id="IPR023214">
    <property type="entry name" value="HAD_sf"/>
</dbReference>
<evidence type="ECO:0000256" key="3">
    <source>
        <dbReference type="ARBA" id="ARBA00022723"/>
    </source>
</evidence>
<dbReference type="Gene3D" id="1.10.150.240">
    <property type="entry name" value="Putative phosphatase, domain 2"/>
    <property type="match status" value="1"/>
</dbReference>
<evidence type="ECO:0000256" key="4">
    <source>
        <dbReference type="ARBA" id="ARBA00022842"/>
    </source>
</evidence>
<evidence type="ECO:0000313" key="7">
    <source>
        <dbReference type="Proteomes" id="UP001596253"/>
    </source>
</evidence>
<dbReference type="InterPro" id="IPR006439">
    <property type="entry name" value="HAD-SF_hydro_IA"/>
</dbReference>
<comment type="caution">
    <text evidence="6">The sequence shown here is derived from an EMBL/GenBank/DDBJ whole genome shotgun (WGS) entry which is preliminary data.</text>
</comment>
<gene>
    <name evidence="6" type="ORF">ACFP3T_06070</name>
</gene>
<dbReference type="SUPFAM" id="SSF56784">
    <property type="entry name" value="HAD-like"/>
    <property type="match status" value="1"/>
</dbReference>
<keyword evidence="3" id="KW-0479">Metal-binding</keyword>
<dbReference type="RefSeq" id="WP_137641259.1">
    <property type="nucleotide sequence ID" value="NZ_BJDK01000047.1"/>
</dbReference>
<keyword evidence="6" id="KW-0378">Hydrolase</keyword>
<accession>A0ABW1R3Z4</accession>
<organism evidence="6 7">
    <name type="scientific">Lactiplantibacillus dongliensis</name>
    <dbReference type="NCBI Taxonomy" id="2559919"/>
    <lineage>
        <taxon>Bacteria</taxon>
        <taxon>Bacillati</taxon>
        <taxon>Bacillota</taxon>
        <taxon>Bacilli</taxon>
        <taxon>Lactobacillales</taxon>
        <taxon>Lactobacillaceae</taxon>
        <taxon>Lactiplantibacillus</taxon>
    </lineage>
</organism>
<comment type="cofactor">
    <cofactor evidence="1">
        <name>Mg(2+)</name>
        <dbReference type="ChEBI" id="CHEBI:18420"/>
    </cofactor>
</comment>
<proteinExistence type="inferred from homology"/>
<dbReference type="InterPro" id="IPR051600">
    <property type="entry name" value="Beta-PGM-like"/>
</dbReference>
<dbReference type="PANTHER" id="PTHR46193:SF18">
    <property type="entry name" value="HEXITOL PHOSPHATASE B"/>
    <property type="match status" value="1"/>
</dbReference>
<name>A0ABW1R3Z4_9LACO</name>
<dbReference type="InterPro" id="IPR023198">
    <property type="entry name" value="PGP-like_dom2"/>
</dbReference>
<dbReference type="Gene3D" id="3.40.50.1000">
    <property type="entry name" value="HAD superfamily/HAD-like"/>
    <property type="match status" value="1"/>
</dbReference>
<keyword evidence="5" id="KW-0119">Carbohydrate metabolism</keyword>
<comment type="similarity">
    <text evidence="2">Belongs to the HAD-like hydrolase superfamily. CbbY/CbbZ/Gph/YieH family.</text>
</comment>
<dbReference type="SFLD" id="SFLDS00003">
    <property type="entry name" value="Haloacid_Dehalogenase"/>
    <property type="match status" value="1"/>
</dbReference>
<dbReference type="SFLD" id="SFLDG01129">
    <property type="entry name" value="C1.5:_HAD__Beta-PGM__Phosphata"/>
    <property type="match status" value="1"/>
</dbReference>
<dbReference type="EMBL" id="JBHSSD010000028">
    <property type="protein sequence ID" value="MFC6164235.1"/>
    <property type="molecule type" value="Genomic_DNA"/>
</dbReference>
<dbReference type="PANTHER" id="PTHR46193">
    <property type="entry name" value="6-PHOSPHOGLUCONATE PHOSPHATASE"/>
    <property type="match status" value="1"/>
</dbReference>
<evidence type="ECO:0000256" key="2">
    <source>
        <dbReference type="ARBA" id="ARBA00006171"/>
    </source>
</evidence>
<dbReference type="Pfam" id="PF00702">
    <property type="entry name" value="Hydrolase"/>
    <property type="match status" value="1"/>
</dbReference>
<dbReference type="InterPro" id="IPR036412">
    <property type="entry name" value="HAD-like_sf"/>
</dbReference>
<evidence type="ECO:0000256" key="1">
    <source>
        <dbReference type="ARBA" id="ARBA00001946"/>
    </source>
</evidence>
<evidence type="ECO:0000313" key="6">
    <source>
        <dbReference type="EMBL" id="MFC6164235.1"/>
    </source>
</evidence>
<keyword evidence="4" id="KW-0460">Magnesium</keyword>
<sequence length="222" mass="24778">MIKTIAFDFNGTMFFDTALQRQAWGQMLKQTFNHQMTEAEFFNDIAGRNNQYTFDLFVDQPLPADKVAALADEKEALYRQICLEQPEIFHLAPGLPAFLDQCHDAGVQVNIATASQLKNVEFFFEHLNLSHWFDFDQVVINDDSLPGKPAPDMYLQALKHIGGVPATSMILEDSPSGIQAANNAKAAQTVLVHAPEEAIPAMPAGVKIDQTITDYHHLFETL</sequence>